<dbReference type="AlphaFoldDB" id="A0A1E5QQL2"/>
<comment type="caution">
    <text evidence="1">The sequence shown here is derived from an EMBL/GenBank/DDBJ whole genome shotgun (WGS) entry which is preliminary data.</text>
</comment>
<dbReference type="EMBL" id="MJGC01000022">
    <property type="protein sequence ID" value="OEJ76959.1"/>
    <property type="molecule type" value="Genomic_DNA"/>
</dbReference>
<gene>
    <name evidence="1" type="ORF">BH720_01850</name>
</gene>
<accession>A0A1E5QQL2</accession>
<dbReference type="OrthoDB" id="510160at2"/>
<protein>
    <submittedName>
        <fullName evidence="1">Uncharacterized protein</fullName>
    </submittedName>
</protein>
<name>A0A1E5QQL2_9CYAN</name>
<sequence>MNVNQLPEGLQGEPQRIRDGVKQWSQIVAWSWSETSAFSDTANLEQEKKLKAFFIKILQDQARYSYAVNSYGDESKKPDAYTASLKIKKFVMGKNSEIDDSDLENVTLTLPKVYEKLTGQEPNSLSYEPFMKMFHVEIVTDRFSGSIRDASEAEKAEIKDRIGDEDVQYIIYLAYPPCPVLSPATVTETQLENWMKNQNEYGEEVTDYLPPSAYIPVSFS</sequence>
<evidence type="ECO:0000313" key="1">
    <source>
        <dbReference type="EMBL" id="OEJ76959.1"/>
    </source>
</evidence>
<dbReference type="RefSeq" id="WP_069965446.1">
    <property type="nucleotide sequence ID" value="NZ_CM124774.1"/>
</dbReference>
<organism evidence="1">
    <name type="scientific">Desertifilum tharense IPPAS B-1220</name>
    <dbReference type="NCBI Taxonomy" id="1781255"/>
    <lineage>
        <taxon>Bacteria</taxon>
        <taxon>Bacillati</taxon>
        <taxon>Cyanobacteriota</taxon>
        <taxon>Cyanophyceae</taxon>
        <taxon>Desertifilales</taxon>
        <taxon>Desertifilaceae</taxon>
        <taxon>Desertifilum</taxon>
    </lineage>
</organism>
<reference evidence="1" key="1">
    <citation type="submission" date="2016-09" db="EMBL/GenBank/DDBJ databases">
        <title>Draft genome of thermotolerant cyanobacterium Desertifilum sp. strain IPPAS B-1220.</title>
        <authorList>
            <person name="Sinetova M.A."/>
            <person name="Bolakhan K."/>
            <person name="Zayadan B.K."/>
            <person name="Mironov K.S."/>
            <person name="Ustinova V."/>
            <person name="Kupriyanova E.V."/>
            <person name="Sidorov R.A."/>
            <person name="Skrypnik A.N."/>
            <person name="Gogoleva N.E."/>
            <person name="Gogolev Y.V."/>
            <person name="Los D.A."/>
        </authorList>
    </citation>
    <scope>NUCLEOTIDE SEQUENCE [LARGE SCALE GENOMIC DNA]</scope>
    <source>
        <strain evidence="1">IPPAS B-1220</strain>
    </source>
</reference>
<proteinExistence type="predicted"/>